<sequence length="56" mass="6456">MIQALLCKLNIRHEWHLEHAEDGAMYRRCRRCGKDDDQRGEGRRGDFSAWIGPSGG</sequence>
<feature type="compositionally biased region" description="Basic and acidic residues" evidence="1">
    <location>
        <begin position="33"/>
        <end position="46"/>
    </location>
</feature>
<evidence type="ECO:0000313" key="2">
    <source>
        <dbReference type="EMBL" id="SDS99564.1"/>
    </source>
</evidence>
<dbReference type="AlphaFoldDB" id="A0A1H1WR61"/>
<accession>A0A1H1WR61</accession>
<proteinExistence type="predicted"/>
<keyword evidence="3" id="KW-1185">Reference proteome</keyword>
<feature type="region of interest" description="Disordered" evidence="1">
    <location>
        <begin position="33"/>
        <end position="56"/>
    </location>
</feature>
<dbReference type="Proteomes" id="UP000198751">
    <property type="component" value="Chromosome I"/>
</dbReference>
<gene>
    <name evidence="2" type="ORF">SAMN04489743_1416</name>
</gene>
<dbReference type="EMBL" id="LT629779">
    <property type="protein sequence ID" value="SDS99564.1"/>
    <property type="molecule type" value="Genomic_DNA"/>
</dbReference>
<name>A0A1H1WR61_9MICC</name>
<reference evidence="3" key="1">
    <citation type="submission" date="2016-10" db="EMBL/GenBank/DDBJ databases">
        <authorList>
            <person name="Varghese N."/>
            <person name="Submissions S."/>
        </authorList>
    </citation>
    <scope>NUCLEOTIDE SEQUENCE [LARGE SCALE GENOMIC DNA]</scope>
    <source>
        <strain evidence="3">IMMIB L-1606</strain>
    </source>
</reference>
<protein>
    <submittedName>
        <fullName evidence="2">Uncharacterized protein</fullName>
    </submittedName>
</protein>
<organism evidence="2 3">
    <name type="scientific">Pseudarthrobacter equi</name>
    <dbReference type="NCBI Taxonomy" id="728066"/>
    <lineage>
        <taxon>Bacteria</taxon>
        <taxon>Bacillati</taxon>
        <taxon>Actinomycetota</taxon>
        <taxon>Actinomycetes</taxon>
        <taxon>Micrococcales</taxon>
        <taxon>Micrococcaceae</taxon>
        <taxon>Pseudarthrobacter</taxon>
    </lineage>
</organism>
<evidence type="ECO:0000313" key="3">
    <source>
        <dbReference type="Proteomes" id="UP000198751"/>
    </source>
</evidence>
<evidence type="ECO:0000256" key="1">
    <source>
        <dbReference type="SAM" id="MobiDB-lite"/>
    </source>
</evidence>